<dbReference type="PANTHER" id="PTHR30572:SF4">
    <property type="entry name" value="ABC TRANSPORTER PERMEASE YTRF"/>
    <property type="match status" value="1"/>
</dbReference>
<feature type="transmembrane region" description="Helical" evidence="7">
    <location>
        <begin position="95"/>
        <end position="114"/>
    </location>
</feature>
<evidence type="ECO:0000259" key="8">
    <source>
        <dbReference type="Pfam" id="PF02687"/>
    </source>
</evidence>
<keyword evidence="3 7" id="KW-0812">Transmembrane</keyword>
<comment type="caution">
    <text evidence="10">The sequence shown here is derived from an EMBL/GenBank/DDBJ whole genome shotgun (WGS) entry which is preliminary data.</text>
</comment>
<reference evidence="10 11" key="1">
    <citation type="submission" date="2018-09" db="EMBL/GenBank/DDBJ databases">
        <title>Cohnella cavernae sp. nov., isolated from a karst cave.</title>
        <authorList>
            <person name="Zhu H."/>
        </authorList>
    </citation>
    <scope>NUCLEOTIDE SEQUENCE [LARGE SCALE GENOMIC DNA]</scope>
    <source>
        <strain evidence="10 11">K2E09-144</strain>
    </source>
</reference>
<name>A0A398CIG5_9BACL</name>
<evidence type="ECO:0000256" key="1">
    <source>
        <dbReference type="ARBA" id="ARBA00004651"/>
    </source>
</evidence>
<dbReference type="EMBL" id="QXJM01000039">
    <property type="protein sequence ID" value="RIE02533.1"/>
    <property type="molecule type" value="Genomic_DNA"/>
</dbReference>
<dbReference type="Pfam" id="PF02687">
    <property type="entry name" value="FtsX"/>
    <property type="match status" value="1"/>
</dbReference>
<dbReference type="Proteomes" id="UP000266340">
    <property type="component" value="Unassembled WGS sequence"/>
</dbReference>
<evidence type="ECO:0000256" key="2">
    <source>
        <dbReference type="ARBA" id="ARBA00022475"/>
    </source>
</evidence>
<dbReference type="RefSeq" id="WP_119150573.1">
    <property type="nucleotide sequence ID" value="NZ_QXJM01000039.1"/>
</dbReference>
<proteinExistence type="inferred from homology"/>
<dbReference type="Pfam" id="PF12704">
    <property type="entry name" value="MacB_PCD"/>
    <property type="match status" value="1"/>
</dbReference>
<evidence type="ECO:0000256" key="5">
    <source>
        <dbReference type="ARBA" id="ARBA00023136"/>
    </source>
</evidence>
<dbReference type="OrthoDB" id="51951at2"/>
<protein>
    <submittedName>
        <fullName evidence="10">ABC transporter permease</fullName>
    </submittedName>
</protein>
<dbReference type="AlphaFoldDB" id="A0A398CIG5"/>
<evidence type="ECO:0000313" key="11">
    <source>
        <dbReference type="Proteomes" id="UP000266340"/>
    </source>
</evidence>
<organism evidence="10 11">
    <name type="scientific">Cohnella faecalis</name>
    <dbReference type="NCBI Taxonomy" id="2315694"/>
    <lineage>
        <taxon>Bacteria</taxon>
        <taxon>Bacillati</taxon>
        <taxon>Bacillota</taxon>
        <taxon>Bacilli</taxon>
        <taxon>Bacillales</taxon>
        <taxon>Paenibacillaceae</taxon>
        <taxon>Cohnella</taxon>
    </lineage>
</organism>
<evidence type="ECO:0000256" key="6">
    <source>
        <dbReference type="ARBA" id="ARBA00038076"/>
    </source>
</evidence>
<dbReference type="PANTHER" id="PTHR30572">
    <property type="entry name" value="MEMBRANE COMPONENT OF TRANSPORTER-RELATED"/>
    <property type="match status" value="1"/>
</dbReference>
<feature type="domain" description="MacB-like periplasmic core" evidence="9">
    <location>
        <begin position="200"/>
        <end position="449"/>
    </location>
</feature>
<evidence type="ECO:0000256" key="4">
    <source>
        <dbReference type="ARBA" id="ARBA00022989"/>
    </source>
</evidence>
<evidence type="ECO:0000313" key="10">
    <source>
        <dbReference type="EMBL" id="RIE02533.1"/>
    </source>
</evidence>
<keyword evidence="11" id="KW-1185">Reference proteome</keyword>
<dbReference type="InterPro" id="IPR025857">
    <property type="entry name" value="MacB_PCD"/>
</dbReference>
<feature type="transmembrane region" description="Helical" evidence="7">
    <location>
        <begin position="473"/>
        <end position="502"/>
    </location>
</feature>
<dbReference type="InterPro" id="IPR003838">
    <property type="entry name" value="ABC3_permease_C"/>
</dbReference>
<accession>A0A398CIG5</accession>
<feature type="transmembrane region" description="Helical" evidence="7">
    <location>
        <begin position="134"/>
        <end position="155"/>
    </location>
</feature>
<feature type="domain" description="ABC3 transporter permease C-terminal" evidence="8">
    <location>
        <begin position="485"/>
        <end position="608"/>
    </location>
</feature>
<comment type="similarity">
    <text evidence="6">Belongs to the ABC-4 integral membrane protein family.</text>
</comment>
<sequence>MLAFAVEGLIISGAALAIGPFLGMALAQALGTSNGFLEFVQRSSMNVHLNSKAYAYGGIAAAVSFGMMLIPVLLATRTSIVGHKQQLARMTKTPLWHKMFLDVLLLGVSIYGLYEFRSRLKDVTSLGLNADDLQIGSLQFVIPALFIVGSGLLLLRLYPYLLSLIYYIGRKWWAPAWYATLIQVGRSIAQYQFLMVFLIITIATGVFSAGAARTINNNIEERIRYAAGADISLNSVWQSDATPISASSGPTMAFAQTKTTETASAIKIIHYLEPPFDPYRNLPGVEEAAKVFVNDSATFTAGESKGFAKLIGIDTYDFGMTSWFKDYLNGYPLYEYMNLMAADPRAVLISRTLADTMKVKQGDTILVGWNEVNEKPFVVYGIVDYFPTFNPNPPLGSVSAADPNAKDGKPMLIVGHLSRIQMQLALEPYQVWLKMKPGFSTTQLYEGIEKSKLSVIDIVNSKENLVLAKRDPFLMALNGILTLGFLISIIITFFGFLLYWMLSLKGRTLQNGIMRAIGLSLRQLLGMLALEQLLTSGVAIMIGAIVGNVTGRLFVPNFQIAFNPSTLVPPFRVVFAQIDFVRLYIIVGIMLLLGLGILGYMLSRIRIHQALKLGED</sequence>
<comment type="subcellular location">
    <subcellularLocation>
        <location evidence="1">Cell membrane</location>
        <topology evidence="1">Multi-pass membrane protein</topology>
    </subcellularLocation>
</comment>
<dbReference type="GO" id="GO:0022857">
    <property type="term" value="F:transmembrane transporter activity"/>
    <property type="evidence" value="ECO:0007669"/>
    <property type="project" value="TreeGrafter"/>
</dbReference>
<dbReference type="InterPro" id="IPR050250">
    <property type="entry name" value="Macrolide_Exporter_MacB"/>
</dbReference>
<feature type="transmembrane region" description="Helical" evidence="7">
    <location>
        <begin position="193"/>
        <end position="212"/>
    </location>
</feature>
<dbReference type="GO" id="GO:0005886">
    <property type="term" value="C:plasma membrane"/>
    <property type="evidence" value="ECO:0007669"/>
    <property type="project" value="UniProtKB-SubCell"/>
</dbReference>
<feature type="transmembrane region" description="Helical" evidence="7">
    <location>
        <begin position="53"/>
        <end position="74"/>
    </location>
</feature>
<keyword evidence="4 7" id="KW-1133">Transmembrane helix</keyword>
<feature type="transmembrane region" description="Helical" evidence="7">
    <location>
        <begin position="523"/>
        <end position="546"/>
    </location>
</feature>
<feature type="transmembrane region" description="Helical" evidence="7">
    <location>
        <begin position="581"/>
        <end position="602"/>
    </location>
</feature>
<evidence type="ECO:0000259" key="9">
    <source>
        <dbReference type="Pfam" id="PF12704"/>
    </source>
</evidence>
<evidence type="ECO:0000256" key="7">
    <source>
        <dbReference type="SAM" id="Phobius"/>
    </source>
</evidence>
<gene>
    <name evidence="10" type="ORF">D3H35_17740</name>
</gene>
<keyword evidence="2" id="KW-1003">Cell membrane</keyword>
<keyword evidence="5 7" id="KW-0472">Membrane</keyword>
<evidence type="ECO:0000256" key="3">
    <source>
        <dbReference type="ARBA" id="ARBA00022692"/>
    </source>
</evidence>